<dbReference type="InterPro" id="IPR013083">
    <property type="entry name" value="Znf_RING/FYVE/PHD"/>
</dbReference>
<dbReference type="PANTHER" id="PTHR15185:SF5">
    <property type="entry name" value="B-CELL CLL_LYMPHOMA 9 PROTEIN"/>
    <property type="match status" value="1"/>
</dbReference>
<comment type="subcellular location">
    <subcellularLocation>
        <location evidence="1">Nucleus</location>
    </subcellularLocation>
</comment>
<sequence length="707" mass="73989">MHSNRLKNSPSTNTQSPKPKTEAMVRSPPVMSPSTAAQMDSKMPNQGKPGSTGSQSQPSPCDPKTLGAKGTQNVAGGMGLKNGQGLTSGPSSKVKVKRERSTSVESFEQPESGTPTSEEKDCNSSDVKPQDSVTHSTSNAGLSRSSTPSHNTLGGQGSTTEPASGQKPGSKLVYVFTTEMANKAAEAVLTGHTENIIAFHMKNISNNKDKAHLLLVKIPLGLQSFIYIYERERYLAPVTQPEAGLNPPTSGESGQGGGSGGAGLTPQQQQQQQQLAQELLNMEANTEGLSQEQLEHRQRSLQTLRDIQRMLFPDDRDAPPTGPPQSHGGPHDGGPDAAPRRPEQGPLQAMMAQSQSLGPPSGPGVPRPQGPPFAPFQTTRSPHESDPLGMNPMGSQPLSHGMPPQMPSPNAPNMGPGMMPHGMMIPPNPQDPGMANPQMMPQGRMGYPHRSQGYPLTQSPSQQGPFSPHNGPVPQGFPGHPMGFQGEGPMGGRMGNMSHGGGGDGGMCKPNTPGGPEFNNMQGGFSDADLHEVMRPGASGIPEFDLSRIIPSEKPSQTLSYFPRGGGDNPGGKPPHPTGFPMQGMMGDGPPRMGMPMQGMGGMSGGPGPGGMGPQDMPMGNPGHNSMRPPGFMGQGMMGPQHRMMSPGGPGGMMQGRQMAHPGPGGSPNMMMSLQGMGGPPQQTMMMGGQMRPRDMDMGFSPGPGMF</sequence>
<evidence type="ECO:0000256" key="3">
    <source>
        <dbReference type="ARBA" id="ARBA00023242"/>
    </source>
</evidence>
<dbReference type="GO" id="GO:0060070">
    <property type="term" value="P:canonical Wnt signaling pathway"/>
    <property type="evidence" value="ECO:0007669"/>
    <property type="project" value="InterPro"/>
</dbReference>
<evidence type="ECO:0000259" key="5">
    <source>
        <dbReference type="Pfam" id="PF11502"/>
    </source>
</evidence>
<protein>
    <submittedName>
        <fullName evidence="6">BCL9 transcription coactivator</fullName>
    </submittedName>
</protein>
<evidence type="ECO:0000256" key="1">
    <source>
        <dbReference type="ARBA" id="ARBA00004123"/>
    </source>
</evidence>
<dbReference type="GO" id="GO:0003713">
    <property type="term" value="F:transcription coactivator activity"/>
    <property type="evidence" value="ECO:0007669"/>
    <property type="project" value="InterPro"/>
</dbReference>
<dbReference type="Ensembl" id="ENSACIT00000022850.1">
    <property type="protein sequence ID" value="ENSACIP00000022259.1"/>
    <property type="gene ID" value="ENSACIG00000017075.1"/>
</dbReference>
<feature type="compositionally biased region" description="Gly residues" evidence="4">
    <location>
        <begin position="485"/>
        <end position="506"/>
    </location>
</feature>
<dbReference type="GO" id="GO:1990907">
    <property type="term" value="C:beta-catenin-TCF complex"/>
    <property type="evidence" value="ECO:0007669"/>
    <property type="project" value="TreeGrafter"/>
</dbReference>
<feature type="region of interest" description="Disordered" evidence="4">
    <location>
        <begin position="456"/>
        <end position="516"/>
    </location>
</feature>
<keyword evidence="3" id="KW-0539">Nucleus</keyword>
<dbReference type="Proteomes" id="UP000261340">
    <property type="component" value="Unplaced"/>
</dbReference>
<evidence type="ECO:0000256" key="2">
    <source>
        <dbReference type="ARBA" id="ARBA00009200"/>
    </source>
</evidence>
<feature type="region of interest" description="Disordered" evidence="4">
    <location>
        <begin position="240"/>
        <end position="275"/>
    </location>
</feature>
<feature type="compositionally biased region" description="Polar residues" evidence="4">
    <location>
        <begin position="456"/>
        <end position="465"/>
    </location>
</feature>
<dbReference type="Gene3D" id="3.30.40.10">
    <property type="entry name" value="Zinc/RING finger domain, C3HC4 (zinc finger)"/>
    <property type="match status" value="1"/>
</dbReference>
<dbReference type="InterPro" id="IPR015668">
    <property type="entry name" value="Bcl-9/Bcl-9l"/>
</dbReference>
<dbReference type="PANTHER" id="PTHR15185">
    <property type="entry name" value="BCL9"/>
    <property type="match status" value="1"/>
</dbReference>
<accession>A0A3Q0SBL2</accession>
<proteinExistence type="inferred from homology"/>
<feature type="region of interest" description="Disordered" evidence="4">
    <location>
        <begin position="312"/>
        <end position="403"/>
    </location>
</feature>
<feature type="compositionally biased region" description="Polar residues" evidence="4">
    <location>
        <begin position="103"/>
        <end position="116"/>
    </location>
</feature>
<evidence type="ECO:0000313" key="7">
    <source>
        <dbReference type="Proteomes" id="UP000261340"/>
    </source>
</evidence>
<feature type="compositionally biased region" description="Basic and acidic residues" evidence="4">
    <location>
        <begin position="329"/>
        <end position="343"/>
    </location>
</feature>
<organism evidence="6 7">
    <name type="scientific">Amphilophus citrinellus</name>
    <name type="common">Midas cichlid</name>
    <name type="synonym">Cichlasoma citrinellum</name>
    <dbReference type="NCBI Taxonomy" id="61819"/>
    <lineage>
        <taxon>Eukaryota</taxon>
        <taxon>Metazoa</taxon>
        <taxon>Chordata</taxon>
        <taxon>Craniata</taxon>
        <taxon>Vertebrata</taxon>
        <taxon>Euteleostomi</taxon>
        <taxon>Actinopterygii</taxon>
        <taxon>Neopterygii</taxon>
        <taxon>Teleostei</taxon>
        <taxon>Neoteleostei</taxon>
        <taxon>Acanthomorphata</taxon>
        <taxon>Ovalentaria</taxon>
        <taxon>Cichlomorphae</taxon>
        <taxon>Cichliformes</taxon>
        <taxon>Cichlidae</taxon>
        <taxon>New World cichlids</taxon>
        <taxon>Cichlasomatinae</taxon>
        <taxon>Heroini</taxon>
        <taxon>Amphilophus</taxon>
    </lineage>
</organism>
<dbReference type="GeneTree" id="ENSGT00730000110915"/>
<feature type="compositionally biased region" description="Polar residues" evidence="4">
    <location>
        <begin position="1"/>
        <end position="18"/>
    </location>
</feature>
<feature type="compositionally biased region" description="Gly residues" evidence="4">
    <location>
        <begin position="253"/>
        <end position="263"/>
    </location>
</feature>
<feature type="compositionally biased region" description="Polar residues" evidence="4">
    <location>
        <begin position="124"/>
        <end position="163"/>
    </location>
</feature>
<evidence type="ECO:0000313" key="6">
    <source>
        <dbReference type="Ensembl" id="ENSACIP00000022259.1"/>
    </source>
</evidence>
<dbReference type="Pfam" id="PF11502">
    <property type="entry name" value="BCL9"/>
    <property type="match status" value="1"/>
</dbReference>
<dbReference type="GO" id="GO:0008013">
    <property type="term" value="F:beta-catenin binding"/>
    <property type="evidence" value="ECO:0007669"/>
    <property type="project" value="InterPro"/>
</dbReference>
<dbReference type="InterPro" id="IPR024670">
    <property type="entry name" value="BCL9_beta-catenin-bd_dom"/>
</dbReference>
<feature type="compositionally biased region" description="Low complexity" evidence="4">
    <location>
        <begin position="46"/>
        <end position="59"/>
    </location>
</feature>
<reference evidence="6" key="1">
    <citation type="submission" date="2025-08" db="UniProtKB">
        <authorList>
            <consortium name="Ensembl"/>
        </authorList>
    </citation>
    <scope>IDENTIFICATION</scope>
</reference>
<feature type="region of interest" description="Disordered" evidence="4">
    <location>
        <begin position="1"/>
        <end position="168"/>
    </location>
</feature>
<feature type="domain" description="B-cell lymphoma 9 beta-catenin binding" evidence="5">
    <location>
        <begin position="288"/>
        <end position="325"/>
    </location>
</feature>
<evidence type="ECO:0000256" key="4">
    <source>
        <dbReference type="SAM" id="MobiDB-lite"/>
    </source>
</evidence>
<keyword evidence="7" id="KW-1185">Reference proteome</keyword>
<feature type="compositionally biased region" description="Pro residues" evidence="4">
    <location>
        <begin position="360"/>
        <end position="374"/>
    </location>
</feature>
<reference evidence="6" key="2">
    <citation type="submission" date="2025-09" db="UniProtKB">
        <authorList>
            <consortium name="Ensembl"/>
        </authorList>
    </citation>
    <scope>IDENTIFICATION</scope>
</reference>
<dbReference type="GO" id="GO:0045944">
    <property type="term" value="P:positive regulation of transcription by RNA polymerase II"/>
    <property type="evidence" value="ECO:0007669"/>
    <property type="project" value="TreeGrafter"/>
</dbReference>
<dbReference type="AlphaFoldDB" id="A0A3Q0SBL2"/>
<name>A0A3Q0SBL2_AMPCI</name>
<comment type="similarity">
    <text evidence="2">Belongs to the BCL9 family.</text>
</comment>